<dbReference type="PANTHER" id="PTHR41532">
    <property type="entry name" value="FIXS PROTEIN"/>
    <property type="match status" value="1"/>
</dbReference>
<dbReference type="Pfam" id="PF03597">
    <property type="entry name" value="FixS"/>
    <property type="match status" value="1"/>
</dbReference>
<evidence type="ECO:0000256" key="1">
    <source>
        <dbReference type="SAM" id="MobiDB-lite"/>
    </source>
</evidence>
<dbReference type="AlphaFoldDB" id="A0A2H3NND9"/>
<feature type="chain" id="PRO_5013931036" evidence="2">
    <location>
        <begin position="21"/>
        <end position="66"/>
    </location>
</feature>
<dbReference type="PANTHER" id="PTHR41532:SF1">
    <property type="entry name" value="FIXS PROTEIN"/>
    <property type="match status" value="1"/>
</dbReference>
<dbReference type="NCBIfam" id="TIGR00847">
    <property type="entry name" value="ccoS"/>
    <property type="match status" value="1"/>
</dbReference>
<organism evidence="3 4">
    <name type="scientific">Longimonas halophila</name>
    <dbReference type="NCBI Taxonomy" id="1469170"/>
    <lineage>
        <taxon>Bacteria</taxon>
        <taxon>Pseudomonadati</taxon>
        <taxon>Rhodothermota</taxon>
        <taxon>Rhodothermia</taxon>
        <taxon>Rhodothermales</taxon>
        <taxon>Salisaetaceae</taxon>
        <taxon>Longimonas</taxon>
    </lineage>
</organism>
<protein>
    <submittedName>
        <fullName evidence="3">Cbb3-type cytochrome oxidase assembly protein CcoS</fullName>
    </submittedName>
</protein>
<dbReference type="RefSeq" id="WP_098061475.1">
    <property type="nucleotide sequence ID" value="NZ_PDEP01000003.1"/>
</dbReference>
<accession>A0A2H3NND9</accession>
<dbReference type="Proteomes" id="UP000221024">
    <property type="component" value="Unassembled WGS sequence"/>
</dbReference>
<comment type="caution">
    <text evidence="3">The sequence shown here is derived from an EMBL/GenBank/DDBJ whole genome shotgun (WGS) entry which is preliminary data.</text>
</comment>
<feature type="signal peptide" evidence="2">
    <location>
        <begin position="1"/>
        <end position="20"/>
    </location>
</feature>
<feature type="region of interest" description="Disordered" evidence="1">
    <location>
        <begin position="44"/>
        <end position="66"/>
    </location>
</feature>
<reference evidence="3 4" key="1">
    <citation type="submission" date="2017-10" db="EMBL/GenBank/DDBJ databases">
        <title>Draft genome of Longimonas halophila.</title>
        <authorList>
            <person name="Goh K.M."/>
            <person name="Shamsir M.S."/>
            <person name="Lim S.W."/>
        </authorList>
    </citation>
    <scope>NUCLEOTIDE SEQUENCE [LARGE SCALE GENOMIC DNA]</scope>
    <source>
        <strain evidence="3 4">KCTC 42399</strain>
    </source>
</reference>
<name>A0A2H3NND9_9BACT</name>
<dbReference type="InterPro" id="IPR004714">
    <property type="entry name" value="Cyt_oxidase_maturation_cbb3"/>
</dbReference>
<gene>
    <name evidence="3" type="primary">ccoS</name>
    <name evidence="3" type="ORF">CRI93_04795</name>
</gene>
<evidence type="ECO:0000256" key="2">
    <source>
        <dbReference type="SAM" id="SignalP"/>
    </source>
</evidence>
<evidence type="ECO:0000313" key="3">
    <source>
        <dbReference type="EMBL" id="PEN08434.1"/>
    </source>
</evidence>
<proteinExistence type="predicted"/>
<keyword evidence="4" id="KW-1185">Reference proteome</keyword>
<evidence type="ECO:0000313" key="4">
    <source>
        <dbReference type="Proteomes" id="UP000221024"/>
    </source>
</evidence>
<sequence>MNVLYLLVPLALLLAGSGVAAFVWSVRNGQYDDVETPAMRILMEDDVPGPTSENEPDTDETPPPRS</sequence>
<keyword evidence="2" id="KW-0732">Signal</keyword>
<dbReference type="EMBL" id="PDEP01000003">
    <property type="protein sequence ID" value="PEN08434.1"/>
    <property type="molecule type" value="Genomic_DNA"/>
</dbReference>